<evidence type="ECO:0000256" key="9">
    <source>
        <dbReference type="ARBA" id="ARBA00023018"/>
    </source>
</evidence>
<dbReference type="Ensembl" id="ENSCMUT00000031552.1">
    <property type="protein sequence ID" value="ENSCMUP00000029229.1"/>
    <property type="gene ID" value="ENSCMUG00000020173.1"/>
</dbReference>
<evidence type="ECO:0000256" key="11">
    <source>
        <dbReference type="ARBA" id="ARBA00023157"/>
    </source>
</evidence>
<dbReference type="PANTHER" id="PTHR43918">
    <property type="entry name" value="ACETYLCHOLINESTERASE"/>
    <property type="match status" value="1"/>
</dbReference>
<keyword evidence="11" id="KW-1015">Disulfide bond</keyword>
<evidence type="ECO:0000256" key="2">
    <source>
        <dbReference type="ARBA" id="ARBA00005964"/>
    </source>
</evidence>
<evidence type="ECO:0000256" key="4">
    <source>
        <dbReference type="ARBA" id="ARBA00020419"/>
    </source>
</evidence>
<evidence type="ECO:0000256" key="8">
    <source>
        <dbReference type="ARBA" id="ARBA00022867"/>
    </source>
</evidence>
<protein>
    <recommendedName>
        <fullName evidence="4">Acetylcholinesterase</fullName>
        <ecNumber evidence="3">3.1.1.7</ecNumber>
    </recommendedName>
</protein>
<dbReference type="InterPro" id="IPR050654">
    <property type="entry name" value="AChE-related_enzymes"/>
</dbReference>
<dbReference type="GO" id="GO:0006581">
    <property type="term" value="P:acetylcholine catabolic process"/>
    <property type="evidence" value="ECO:0007669"/>
    <property type="project" value="TreeGrafter"/>
</dbReference>
<feature type="region of interest" description="Disordered" evidence="13">
    <location>
        <begin position="90"/>
        <end position="109"/>
    </location>
</feature>
<dbReference type="GO" id="GO:0003990">
    <property type="term" value="F:acetylcholinesterase activity"/>
    <property type="evidence" value="ECO:0007669"/>
    <property type="project" value="TreeGrafter"/>
</dbReference>
<dbReference type="InterPro" id="IPR002018">
    <property type="entry name" value="CarbesteraseB"/>
</dbReference>
<sequence length="576" mass="60720">MGGHPSPTPPSPFPPCAPPQLFLPLLLLLLLTPSQVATEDLVVATSAGAVRGFHVAAGPSSRVAAFLGIPYAEPPLGPLRFAPPPPCPTLGRGPGRLRPPPRLLPAGRHDVPGIRRLRDVEPQPGDERGLFVPQHLGAGPAPQGAGTGAGVDLRGGFLQRRRLAGRLRRTVPGSGRGGLGGLHELPGGRLGLLGIARPPRSPPVTWGCWTSGWRCVGSKPTSRPSAATPARVTLFGESAGAASVGLHLLSGGSRALFRRAVLQSGSPNGPWATVGAAEGRRRAARLGRLVGCGGVGAGGAVTNETELLGCLRAAAPPQLVEHEAAVLPQQGVFRFAFVPVVDGEFLADTPEALLGGPGRPEAEVLLGAVQDEGTYFLVYGVPGFGKDNESLISREEFLGGVRLGVPQANELAAEAVVLQYTDWLDQDNPVKNREALDDIVGDHNVVCPLMHFAQRWAERGGTVFAYLFDHRASNLLWPPWMGVPHGYEIEFVFGQPLNPGLNYTAEEEALSRRIMRYWGNFARTGYGERGGTAGTGREGDVGMAGWRNGGREGGWEGRREGGMDGWVDGEKVVGMD</sequence>
<evidence type="ECO:0000256" key="13">
    <source>
        <dbReference type="SAM" id="MobiDB-lite"/>
    </source>
</evidence>
<evidence type="ECO:0000256" key="3">
    <source>
        <dbReference type="ARBA" id="ARBA00013276"/>
    </source>
</evidence>
<dbReference type="PANTHER" id="PTHR43918:SF11">
    <property type="entry name" value="ACETYLCHOLINESTERASE"/>
    <property type="match status" value="1"/>
</dbReference>
<dbReference type="Pfam" id="PF00135">
    <property type="entry name" value="COesterase"/>
    <property type="match status" value="2"/>
</dbReference>
<evidence type="ECO:0000259" key="15">
    <source>
        <dbReference type="Pfam" id="PF00135"/>
    </source>
</evidence>
<dbReference type="Gene3D" id="3.40.50.1820">
    <property type="entry name" value="alpha/beta hydrolase"/>
    <property type="match status" value="2"/>
</dbReference>
<dbReference type="Proteomes" id="UP000694553">
    <property type="component" value="Unassembled WGS sequence"/>
</dbReference>
<dbReference type="InterPro" id="IPR000997">
    <property type="entry name" value="Cholinesterase"/>
</dbReference>
<keyword evidence="6" id="KW-0719">Serine esterase</keyword>
<keyword evidence="8" id="KW-0531">Neurotransmitter degradation</keyword>
<comment type="similarity">
    <text evidence="2">Belongs to the type-B carboxylesterase/lipase family.</text>
</comment>
<feature type="domain" description="Carboxylesterase type B" evidence="15">
    <location>
        <begin position="40"/>
        <end position="86"/>
    </location>
</feature>
<comment type="subcellular location">
    <subcellularLocation>
        <location evidence="1">Cell membrane</location>
        <topology evidence="1">Peripheral membrane protein</topology>
    </subcellularLocation>
    <subcellularLocation>
        <location evidence="12">Synapse</location>
    </subcellularLocation>
</comment>
<organism evidence="16 17">
    <name type="scientific">Corvus moneduloides</name>
    <name type="common">New Caledonian crow</name>
    <dbReference type="NCBI Taxonomy" id="1196302"/>
    <lineage>
        <taxon>Eukaryota</taxon>
        <taxon>Metazoa</taxon>
        <taxon>Chordata</taxon>
        <taxon>Craniata</taxon>
        <taxon>Vertebrata</taxon>
        <taxon>Euteleostomi</taxon>
        <taxon>Archelosauria</taxon>
        <taxon>Archosauria</taxon>
        <taxon>Dinosauria</taxon>
        <taxon>Saurischia</taxon>
        <taxon>Theropoda</taxon>
        <taxon>Coelurosauria</taxon>
        <taxon>Aves</taxon>
        <taxon>Neognathae</taxon>
        <taxon>Neoaves</taxon>
        <taxon>Telluraves</taxon>
        <taxon>Australaves</taxon>
        <taxon>Passeriformes</taxon>
        <taxon>Corvoidea</taxon>
        <taxon>Corvidae</taxon>
        <taxon>Corvus</taxon>
    </lineage>
</organism>
<evidence type="ECO:0000256" key="12">
    <source>
        <dbReference type="ARBA" id="ARBA00034103"/>
    </source>
</evidence>
<keyword evidence="10" id="KW-0472">Membrane</keyword>
<evidence type="ECO:0000256" key="10">
    <source>
        <dbReference type="ARBA" id="ARBA00023136"/>
    </source>
</evidence>
<dbReference type="GO" id="GO:0005615">
    <property type="term" value="C:extracellular space"/>
    <property type="evidence" value="ECO:0007669"/>
    <property type="project" value="TreeGrafter"/>
</dbReference>
<keyword evidence="9" id="KW-0770">Synapse</keyword>
<reference evidence="16" key="2">
    <citation type="submission" date="2025-08" db="UniProtKB">
        <authorList>
            <consortium name="Ensembl"/>
        </authorList>
    </citation>
    <scope>IDENTIFICATION</scope>
</reference>
<dbReference type="SUPFAM" id="SSF53474">
    <property type="entry name" value="alpha/beta-Hydrolases"/>
    <property type="match status" value="1"/>
</dbReference>
<feature type="domain" description="Carboxylesterase type B" evidence="15">
    <location>
        <begin position="229"/>
        <end position="526"/>
    </location>
</feature>
<accession>A0A8U7NCF5</accession>
<feature type="signal peptide" evidence="14">
    <location>
        <begin position="1"/>
        <end position="38"/>
    </location>
</feature>
<dbReference type="PRINTS" id="PR00878">
    <property type="entry name" value="CHOLNESTRASE"/>
</dbReference>
<dbReference type="EC" id="3.1.1.7" evidence="3"/>
<dbReference type="GO" id="GO:0005886">
    <property type="term" value="C:plasma membrane"/>
    <property type="evidence" value="ECO:0007669"/>
    <property type="project" value="TreeGrafter"/>
</dbReference>
<gene>
    <name evidence="16" type="primary">LOC116438834</name>
</gene>
<feature type="region of interest" description="Disordered" evidence="13">
    <location>
        <begin position="529"/>
        <end position="561"/>
    </location>
</feature>
<keyword evidence="7" id="KW-0378">Hydrolase</keyword>
<reference evidence="17" key="1">
    <citation type="submission" date="2019-10" db="EMBL/GenBank/DDBJ databases">
        <title>Corvus moneduloides (New Caledonian crow) genome, bCorMon1, primary haplotype.</title>
        <authorList>
            <person name="Rutz C."/>
            <person name="Fungtammasan C."/>
            <person name="Mountcastle J."/>
            <person name="Formenti G."/>
            <person name="Chow W."/>
            <person name="Howe K."/>
            <person name="Steele M.P."/>
            <person name="Fernandes J."/>
            <person name="Gilbert M.T.P."/>
            <person name="Fedrigo O."/>
            <person name="Jarvis E.D."/>
            <person name="Gemmell N."/>
        </authorList>
    </citation>
    <scope>NUCLEOTIDE SEQUENCE [LARGE SCALE GENOMIC DNA]</scope>
</reference>
<dbReference type="AlphaFoldDB" id="A0A8U7NCF5"/>
<dbReference type="GO" id="GO:0019695">
    <property type="term" value="P:choline metabolic process"/>
    <property type="evidence" value="ECO:0007669"/>
    <property type="project" value="TreeGrafter"/>
</dbReference>
<evidence type="ECO:0000256" key="1">
    <source>
        <dbReference type="ARBA" id="ARBA00004202"/>
    </source>
</evidence>
<keyword evidence="14" id="KW-0732">Signal</keyword>
<reference evidence="16" key="3">
    <citation type="submission" date="2025-09" db="UniProtKB">
        <authorList>
            <consortium name="Ensembl"/>
        </authorList>
    </citation>
    <scope>IDENTIFICATION</scope>
</reference>
<evidence type="ECO:0000256" key="5">
    <source>
        <dbReference type="ARBA" id="ARBA00022475"/>
    </source>
</evidence>
<proteinExistence type="inferred from homology"/>
<evidence type="ECO:0000256" key="7">
    <source>
        <dbReference type="ARBA" id="ARBA00022801"/>
    </source>
</evidence>
<evidence type="ECO:0000256" key="14">
    <source>
        <dbReference type="SAM" id="SignalP"/>
    </source>
</evidence>
<keyword evidence="17" id="KW-1185">Reference proteome</keyword>
<name>A0A8U7NCF5_CORMO</name>
<feature type="compositionally biased region" description="Basic and acidic residues" evidence="13">
    <location>
        <begin position="549"/>
        <end position="561"/>
    </location>
</feature>
<evidence type="ECO:0000313" key="17">
    <source>
        <dbReference type="Proteomes" id="UP000694553"/>
    </source>
</evidence>
<dbReference type="InterPro" id="IPR029058">
    <property type="entry name" value="AB_hydrolase_fold"/>
</dbReference>
<evidence type="ECO:0000256" key="6">
    <source>
        <dbReference type="ARBA" id="ARBA00022487"/>
    </source>
</evidence>
<keyword evidence="5" id="KW-1003">Cell membrane</keyword>
<feature type="chain" id="PRO_5043938657" description="Acetylcholinesterase" evidence="14">
    <location>
        <begin position="39"/>
        <end position="576"/>
    </location>
</feature>
<dbReference type="OMA" id="WRNGGRE"/>
<evidence type="ECO:0000313" key="16">
    <source>
        <dbReference type="Ensembl" id="ENSCMUP00000029229.1"/>
    </source>
</evidence>